<reference evidence="2 3" key="1">
    <citation type="submission" date="2017-12" db="EMBL/GenBank/DDBJ databases">
        <title>Complete Genome Sequence of Stenotrophomonas maltophilia CSM2.</title>
        <authorList>
            <person name="Castro-Jaimes S."/>
            <person name="Lopez-Leal G."/>
            <person name="Barberena Jonas C."/>
            <person name="Bustos P."/>
            <person name="Perez-Oseguera A."/>
            <person name="Cevallos M.A."/>
        </authorList>
    </citation>
    <scope>NUCLEOTIDE SEQUENCE [LARGE SCALE GENOMIC DNA]</scope>
    <source>
        <strain evidence="2 3">CSM2</strain>
    </source>
</reference>
<dbReference type="EMBL" id="CP025298">
    <property type="protein sequence ID" value="AUI08143.1"/>
    <property type="molecule type" value="Genomic_DNA"/>
</dbReference>
<accession>A0AAD0BWX2</accession>
<keyword evidence="1" id="KW-0812">Transmembrane</keyword>
<keyword evidence="1" id="KW-1133">Transmembrane helix</keyword>
<evidence type="ECO:0000313" key="2">
    <source>
        <dbReference type="EMBL" id="AUI08143.1"/>
    </source>
</evidence>
<gene>
    <name evidence="2" type="ORF">SmaCSM2_13515</name>
</gene>
<proteinExistence type="predicted"/>
<evidence type="ECO:0008006" key="4">
    <source>
        <dbReference type="Google" id="ProtNLM"/>
    </source>
</evidence>
<evidence type="ECO:0000256" key="1">
    <source>
        <dbReference type="SAM" id="Phobius"/>
    </source>
</evidence>
<name>A0AAD0BWX2_STEMA</name>
<organism evidence="2 3">
    <name type="scientific">Stenotrophomonas maltophilia</name>
    <name type="common">Pseudomonas maltophilia</name>
    <name type="synonym">Xanthomonas maltophilia</name>
    <dbReference type="NCBI Taxonomy" id="40324"/>
    <lineage>
        <taxon>Bacteria</taxon>
        <taxon>Pseudomonadati</taxon>
        <taxon>Pseudomonadota</taxon>
        <taxon>Gammaproteobacteria</taxon>
        <taxon>Lysobacterales</taxon>
        <taxon>Lysobacteraceae</taxon>
        <taxon>Stenotrophomonas</taxon>
        <taxon>Stenotrophomonas maltophilia group</taxon>
    </lineage>
</organism>
<protein>
    <recommendedName>
        <fullName evidence="4">Transmembrane protein</fullName>
    </recommendedName>
</protein>
<evidence type="ECO:0000313" key="3">
    <source>
        <dbReference type="Proteomes" id="UP000234414"/>
    </source>
</evidence>
<sequence length="149" mass="15554">MIPERERAGVLIRLFAALFLLLPGLALVASAYRHAHATATAVVVFVAVHAALHMLAVWRGAAPRPVPPLLRSLDTHAAAVMLAATLMIIAIIAATATLPVAICAVLLVGALCQLSTLPTAAQRLRHVLLALGSMLQFIAMALLTQGAAY</sequence>
<dbReference type="Proteomes" id="UP000234414">
    <property type="component" value="Chromosome"/>
</dbReference>
<dbReference type="AlphaFoldDB" id="A0AAD0BWX2"/>
<dbReference type="RefSeq" id="WP_080347494.1">
    <property type="nucleotide sequence ID" value="NZ_CP025298.1"/>
</dbReference>
<feature type="transmembrane region" description="Helical" evidence="1">
    <location>
        <begin position="127"/>
        <end position="148"/>
    </location>
</feature>
<keyword evidence="1" id="KW-0472">Membrane</keyword>
<feature type="transmembrane region" description="Helical" evidence="1">
    <location>
        <begin position="79"/>
        <end position="107"/>
    </location>
</feature>
<feature type="transmembrane region" description="Helical" evidence="1">
    <location>
        <begin position="38"/>
        <end position="58"/>
    </location>
</feature>
<feature type="transmembrane region" description="Helical" evidence="1">
    <location>
        <begin position="12"/>
        <end position="32"/>
    </location>
</feature>